<keyword evidence="2" id="KW-0732">Signal</keyword>
<evidence type="ECO:0008006" key="5">
    <source>
        <dbReference type="Google" id="ProtNLM"/>
    </source>
</evidence>
<keyword evidence="1" id="KW-1133">Transmembrane helix</keyword>
<dbReference type="GO" id="GO:0016020">
    <property type="term" value="C:membrane"/>
    <property type="evidence" value="ECO:0007669"/>
    <property type="project" value="TreeGrafter"/>
</dbReference>
<feature type="transmembrane region" description="Helical" evidence="1">
    <location>
        <begin position="70"/>
        <end position="89"/>
    </location>
</feature>
<dbReference type="PANTHER" id="PTHR32251:SF15">
    <property type="entry name" value="3-OXO-5-ALPHA-STEROID 4-DEHYDROGENASE (DUF1295)"/>
    <property type="match status" value="1"/>
</dbReference>
<dbReference type="Pfam" id="PF06966">
    <property type="entry name" value="DUF1295"/>
    <property type="match status" value="1"/>
</dbReference>
<dbReference type="Gene3D" id="1.20.120.1630">
    <property type="match status" value="1"/>
</dbReference>
<name>A0A8J2S8V0_9STRA</name>
<dbReference type="Proteomes" id="UP000789595">
    <property type="component" value="Unassembled WGS sequence"/>
</dbReference>
<evidence type="ECO:0000256" key="2">
    <source>
        <dbReference type="SAM" id="SignalP"/>
    </source>
</evidence>
<proteinExistence type="predicted"/>
<feature type="signal peptide" evidence="2">
    <location>
        <begin position="1"/>
        <end position="17"/>
    </location>
</feature>
<sequence>MARVVVSLVLTTPTALALTLPTRSARLPGRRAVAVAAAPVAVAAAPAALPTLAAACAVPTCLGFYKREYGVSYGYGLSILSAAGLVLRAEPTGIARAHALVHVCYGARLCAFLLWRELSVAKFRKLREKIERSAPQGSRLKRAPFIIQCGLLYWLMSLPVVASARGAAPAGLRGALAATACVGAWAGFALAAVGDAYKSFAKRRDPGKLVTGGPFVLFRHPNYQGEQLLWLSSWAVGLLHMNLGVASAATAFASLLGCAGIQFVLLRATTNLDARQAVQYGDDAAYRSWKAWRGPIAKAETGSKTDVSELYN</sequence>
<dbReference type="EMBL" id="CAKKNE010000001">
    <property type="protein sequence ID" value="CAH0364129.1"/>
    <property type="molecule type" value="Genomic_DNA"/>
</dbReference>
<dbReference type="InterPro" id="IPR010721">
    <property type="entry name" value="UstE-like"/>
</dbReference>
<keyword evidence="1" id="KW-0812">Transmembrane</keyword>
<keyword evidence="4" id="KW-1185">Reference proteome</keyword>
<feature type="transmembrane region" description="Helical" evidence="1">
    <location>
        <begin position="174"/>
        <end position="194"/>
    </location>
</feature>
<organism evidence="3 4">
    <name type="scientific">Pelagomonas calceolata</name>
    <dbReference type="NCBI Taxonomy" id="35677"/>
    <lineage>
        <taxon>Eukaryota</taxon>
        <taxon>Sar</taxon>
        <taxon>Stramenopiles</taxon>
        <taxon>Ochrophyta</taxon>
        <taxon>Pelagophyceae</taxon>
        <taxon>Pelagomonadales</taxon>
        <taxon>Pelagomonadaceae</taxon>
        <taxon>Pelagomonas</taxon>
    </lineage>
</organism>
<gene>
    <name evidence="3" type="ORF">PECAL_1P04810</name>
</gene>
<feature type="transmembrane region" description="Helical" evidence="1">
    <location>
        <begin position="95"/>
        <end position="115"/>
    </location>
</feature>
<protein>
    <recommendedName>
        <fullName evidence="5">Steroid 5-alpha reductase C-terminal domain-containing protein</fullName>
    </recommendedName>
</protein>
<evidence type="ECO:0000256" key="1">
    <source>
        <dbReference type="SAM" id="Phobius"/>
    </source>
</evidence>
<keyword evidence="1" id="KW-0472">Membrane</keyword>
<dbReference type="OrthoDB" id="201504at2759"/>
<evidence type="ECO:0000313" key="3">
    <source>
        <dbReference type="EMBL" id="CAH0364129.1"/>
    </source>
</evidence>
<reference evidence="3" key="1">
    <citation type="submission" date="2021-11" db="EMBL/GenBank/DDBJ databases">
        <authorList>
            <consortium name="Genoscope - CEA"/>
            <person name="William W."/>
        </authorList>
    </citation>
    <scope>NUCLEOTIDE SEQUENCE</scope>
</reference>
<feature type="transmembrane region" description="Helical" evidence="1">
    <location>
        <begin position="145"/>
        <end position="168"/>
    </location>
</feature>
<comment type="caution">
    <text evidence="3">The sequence shown here is derived from an EMBL/GenBank/DDBJ whole genome shotgun (WGS) entry which is preliminary data.</text>
</comment>
<feature type="transmembrane region" description="Helical" evidence="1">
    <location>
        <begin position="33"/>
        <end position="58"/>
    </location>
</feature>
<dbReference type="AlphaFoldDB" id="A0A8J2S8V0"/>
<dbReference type="PANTHER" id="PTHR32251">
    <property type="entry name" value="3-OXO-5-ALPHA-STEROID 4-DEHYDROGENASE"/>
    <property type="match status" value="1"/>
</dbReference>
<feature type="chain" id="PRO_5035156139" description="Steroid 5-alpha reductase C-terminal domain-containing protein" evidence="2">
    <location>
        <begin position="18"/>
        <end position="312"/>
    </location>
</feature>
<accession>A0A8J2S8V0</accession>
<evidence type="ECO:0000313" key="4">
    <source>
        <dbReference type="Proteomes" id="UP000789595"/>
    </source>
</evidence>